<organism evidence="3 4">
    <name type="scientific">Dactylellina haptotyla (strain CBS 200.50)</name>
    <name type="common">Nematode-trapping fungus</name>
    <name type="synonym">Monacrosporium haptotylum</name>
    <dbReference type="NCBI Taxonomy" id="1284197"/>
    <lineage>
        <taxon>Eukaryota</taxon>
        <taxon>Fungi</taxon>
        <taxon>Dikarya</taxon>
        <taxon>Ascomycota</taxon>
        <taxon>Pezizomycotina</taxon>
        <taxon>Orbiliomycetes</taxon>
        <taxon>Orbiliales</taxon>
        <taxon>Orbiliaceae</taxon>
        <taxon>Dactylellina</taxon>
    </lineage>
</organism>
<evidence type="ECO:0000313" key="3">
    <source>
        <dbReference type="EMBL" id="EPS38117.1"/>
    </source>
</evidence>
<feature type="chain" id="PRO_5004549136" description="Glycoside hydrolase 131 catalytic N-terminal domain-containing protein" evidence="2">
    <location>
        <begin position="21"/>
        <end position="285"/>
    </location>
</feature>
<dbReference type="Proteomes" id="UP000015100">
    <property type="component" value="Unassembled WGS sequence"/>
</dbReference>
<gene>
    <name evidence="3" type="ORF">H072_8168</name>
</gene>
<dbReference type="HOGENOM" id="CLU_976656_0_0_1"/>
<dbReference type="AlphaFoldDB" id="S8BSA1"/>
<accession>S8BSA1</accession>
<keyword evidence="2" id="KW-0732">Signal</keyword>
<feature type="signal peptide" evidence="2">
    <location>
        <begin position="1"/>
        <end position="20"/>
    </location>
</feature>
<evidence type="ECO:0000313" key="4">
    <source>
        <dbReference type="Proteomes" id="UP000015100"/>
    </source>
</evidence>
<evidence type="ECO:0008006" key="5">
    <source>
        <dbReference type="Google" id="ProtNLM"/>
    </source>
</evidence>
<dbReference type="STRING" id="1284197.S8BSA1"/>
<dbReference type="EMBL" id="AQGS01000576">
    <property type="protein sequence ID" value="EPS38117.1"/>
    <property type="molecule type" value="Genomic_DNA"/>
</dbReference>
<dbReference type="OrthoDB" id="10031947at2759"/>
<evidence type="ECO:0000256" key="2">
    <source>
        <dbReference type="SAM" id="SignalP"/>
    </source>
</evidence>
<evidence type="ECO:0000256" key="1">
    <source>
        <dbReference type="SAM" id="MobiDB-lite"/>
    </source>
</evidence>
<protein>
    <recommendedName>
        <fullName evidence="5">Glycoside hydrolase 131 catalytic N-terminal domain-containing protein</fullName>
    </recommendedName>
</protein>
<name>S8BSA1_DACHA</name>
<comment type="caution">
    <text evidence="3">The sequence shown here is derived from an EMBL/GenBank/DDBJ whole genome shotgun (WGS) entry which is preliminary data.</text>
</comment>
<reference evidence="4" key="2">
    <citation type="submission" date="2013-04" db="EMBL/GenBank/DDBJ databases">
        <title>Genomic mechanisms accounting for the adaptation to parasitism in nematode-trapping fungi.</title>
        <authorList>
            <person name="Ahren D.G."/>
        </authorList>
    </citation>
    <scope>NUCLEOTIDE SEQUENCE [LARGE SCALE GENOMIC DNA]</scope>
    <source>
        <strain evidence="4">CBS 200.50</strain>
    </source>
</reference>
<sequence>MKINSLIISVIFSALTSGLAVPHDHHEHNHESDQIEAIPRREFSREVSHEKRSPTETATESHDKRDLQPQQVLGVDPPTSTPTMILGDTINGNVEDIDDDWAPIDLPFPMILYNSTACALWVNVNGVLAFDHPHRRQSSSINTELPRNPFGKPPAGGNSQDFFLPAFAICPLWQNLKIYKGTRHGIYYTITGEEPDRTITISYHVGSAEWIDNTWMEYNFNVVYDESTPNMINYEYISLEDSGSRATIGIQDFPDAMQLSFLGTFYVGNGNVVEVDTLSNSFSIN</sequence>
<feature type="compositionally biased region" description="Basic and acidic residues" evidence="1">
    <location>
        <begin position="23"/>
        <end position="67"/>
    </location>
</feature>
<dbReference type="eggNOG" id="ENOG502S9C0">
    <property type="taxonomic scope" value="Eukaryota"/>
</dbReference>
<proteinExistence type="predicted"/>
<keyword evidence="4" id="KW-1185">Reference proteome</keyword>
<reference evidence="3 4" key="1">
    <citation type="journal article" date="2013" name="PLoS Genet.">
        <title>Genomic mechanisms accounting for the adaptation to parasitism in nematode-trapping fungi.</title>
        <authorList>
            <person name="Meerupati T."/>
            <person name="Andersson K.M."/>
            <person name="Friman E."/>
            <person name="Kumar D."/>
            <person name="Tunlid A."/>
            <person name="Ahren D."/>
        </authorList>
    </citation>
    <scope>NUCLEOTIDE SEQUENCE [LARGE SCALE GENOMIC DNA]</scope>
    <source>
        <strain evidence="3 4">CBS 200.50</strain>
    </source>
</reference>
<feature type="region of interest" description="Disordered" evidence="1">
    <location>
        <begin position="23"/>
        <end position="84"/>
    </location>
</feature>